<dbReference type="OrthoDB" id="4427130at2"/>
<name>A0A1L7D565_9CORY</name>
<sequence length="253" mass="27550">MAQPDDLVLYAFHASVKDSASAEHLGYAWDNGWKVGDVVYSHAANHAGWSAKVRERLAIPGARVARPVIATNGRFTVGGWKATQFIPGHLARRIDETAQLAQRVERAMEEAGVTVPVDRQDIFARAERAAWEETGELYHPVSQQLVAGHADLLGTTIYEGLNPPAVVDLVPTAAPRPRGYTCALVVVDGLINGAVDEAICDRFSYIADFDQLLLRAAAYRRHVNNLHPAATTETRAQIHSVEDKLAARISATL</sequence>
<protein>
    <recommendedName>
        <fullName evidence="3">TIGR02569 family protein</fullName>
    </recommendedName>
</protein>
<evidence type="ECO:0000313" key="2">
    <source>
        <dbReference type="Proteomes" id="UP000185491"/>
    </source>
</evidence>
<proteinExistence type="predicted"/>
<evidence type="ECO:0008006" key="3">
    <source>
        <dbReference type="Google" id="ProtNLM"/>
    </source>
</evidence>
<dbReference type="KEGG" id="cpho:CPHO_09450"/>
<reference evidence="1 2" key="1">
    <citation type="submission" date="2014-08" db="EMBL/GenBank/DDBJ databases">
        <title>Complete genome sequence of Corynebacterium phocae M408/89/1(T)(=DSM 44612(T)), isolated from the common seal (Phoca vitulina).</title>
        <authorList>
            <person name="Ruckert C."/>
            <person name="Albersmeier A."/>
            <person name="Winkler A."/>
            <person name="Kalinowski J."/>
        </authorList>
    </citation>
    <scope>NUCLEOTIDE SEQUENCE [LARGE SCALE GENOMIC DNA]</scope>
    <source>
        <strain evidence="1 2">M408/89/1</strain>
    </source>
</reference>
<gene>
    <name evidence="1" type="ORF">CPHO_09450</name>
</gene>
<dbReference type="Proteomes" id="UP000185491">
    <property type="component" value="Chromosome"/>
</dbReference>
<organism evidence="1 2">
    <name type="scientific">Corynebacterium phocae</name>
    <dbReference type="NCBI Taxonomy" id="161895"/>
    <lineage>
        <taxon>Bacteria</taxon>
        <taxon>Bacillati</taxon>
        <taxon>Actinomycetota</taxon>
        <taxon>Actinomycetes</taxon>
        <taxon>Mycobacteriales</taxon>
        <taxon>Corynebacteriaceae</taxon>
        <taxon>Corynebacterium</taxon>
    </lineage>
</organism>
<dbReference type="EMBL" id="CP009249">
    <property type="protein sequence ID" value="APT93072.1"/>
    <property type="molecule type" value="Genomic_DNA"/>
</dbReference>
<dbReference type="AlphaFoldDB" id="A0A1L7D565"/>
<dbReference type="RefSeq" id="WP_075735239.1">
    <property type="nucleotide sequence ID" value="NZ_CP009249.1"/>
</dbReference>
<keyword evidence="2" id="KW-1185">Reference proteome</keyword>
<dbReference type="STRING" id="161895.CPHO_09450"/>
<evidence type="ECO:0000313" key="1">
    <source>
        <dbReference type="EMBL" id="APT93072.1"/>
    </source>
</evidence>
<accession>A0A1L7D565</accession>